<dbReference type="Proteomes" id="UP000887574">
    <property type="component" value="Unplaced"/>
</dbReference>
<reference evidence="2" key="1">
    <citation type="submission" date="2022-11" db="UniProtKB">
        <authorList>
            <consortium name="WormBaseParasite"/>
        </authorList>
    </citation>
    <scope>IDENTIFICATION</scope>
</reference>
<keyword evidence="1" id="KW-1185">Reference proteome</keyword>
<evidence type="ECO:0000313" key="2">
    <source>
        <dbReference type="WBParaSite" id="jg24402"/>
    </source>
</evidence>
<organism evidence="1 2">
    <name type="scientific">Ditylenchus dipsaci</name>
    <dbReference type="NCBI Taxonomy" id="166011"/>
    <lineage>
        <taxon>Eukaryota</taxon>
        <taxon>Metazoa</taxon>
        <taxon>Ecdysozoa</taxon>
        <taxon>Nematoda</taxon>
        <taxon>Chromadorea</taxon>
        <taxon>Rhabditida</taxon>
        <taxon>Tylenchina</taxon>
        <taxon>Tylenchomorpha</taxon>
        <taxon>Sphaerularioidea</taxon>
        <taxon>Anguinidae</taxon>
        <taxon>Anguininae</taxon>
        <taxon>Ditylenchus</taxon>
    </lineage>
</organism>
<name>A0A915DYW2_9BILA</name>
<sequence length="86" mass="9526">MDPGSTKKRDVPSARLLAVERLSVKLPKLHDYDPAIHRTESWTRSLKYGCMFDLIVQISENADTGRIICKIAGCGATFMISSKSAK</sequence>
<protein>
    <submittedName>
        <fullName evidence="2">Uncharacterized protein</fullName>
    </submittedName>
</protein>
<dbReference type="WBParaSite" id="jg24402">
    <property type="protein sequence ID" value="jg24402"/>
    <property type="gene ID" value="jg24402"/>
</dbReference>
<dbReference type="AlphaFoldDB" id="A0A915DYW2"/>
<accession>A0A915DYW2</accession>
<evidence type="ECO:0000313" key="1">
    <source>
        <dbReference type="Proteomes" id="UP000887574"/>
    </source>
</evidence>
<proteinExistence type="predicted"/>